<dbReference type="PRINTS" id="PR00313">
    <property type="entry name" value="CABNDNGRPT"/>
</dbReference>
<dbReference type="SUPFAM" id="SSF51120">
    <property type="entry name" value="beta-Roll"/>
    <property type="match status" value="2"/>
</dbReference>
<evidence type="ECO:0000256" key="1">
    <source>
        <dbReference type="ARBA" id="ARBA00004613"/>
    </source>
</evidence>
<feature type="domain" description="Peptidase C-terminal archaeal/bacterial" evidence="3">
    <location>
        <begin position="199"/>
        <end position="264"/>
    </location>
</feature>
<dbReference type="GO" id="GO:0005509">
    <property type="term" value="F:calcium ion binding"/>
    <property type="evidence" value="ECO:0007669"/>
    <property type="project" value="InterPro"/>
</dbReference>
<proteinExistence type="predicted"/>
<keyword evidence="5" id="KW-1185">Reference proteome</keyword>
<gene>
    <name evidence="4" type="ORF">HJA_04281</name>
</gene>
<evidence type="ECO:0000259" key="3">
    <source>
        <dbReference type="Pfam" id="PF04151"/>
    </source>
</evidence>
<evidence type="ECO:0000313" key="4">
    <source>
        <dbReference type="EMBL" id="KCZ90417.1"/>
    </source>
</evidence>
<dbReference type="eggNOG" id="COG1404">
    <property type="taxonomic scope" value="Bacteria"/>
</dbReference>
<name>A0A059FII2_9PROT</name>
<dbReference type="InterPro" id="IPR001343">
    <property type="entry name" value="Hemolysn_Ca-bd"/>
</dbReference>
<dbReference type="SUPFAM" id="SSF89260">
    <property type="entry name" value="Collagen-binding domain"/>
    <property type="match status" value="1"/>
</dbReference>
<dbReference type="eggNOG" id="COG2931">
    <property type="taxonomic scope" value="Bacteria"/>
</dbReference>
<evidence type="ECO:0000256" key="2">
    <source>
        <dbReference type="ARBA" id="ARBA00022525"/>
    </source>
</evidence>
<dbReference type="RefSeq" id="WP_081814516.1">
    <property type="nucleotide sequence ID" value="NZ_ARYJ01000002.1"/>
</dbReference>
<dbReference type="InterPro" id="IPR011049">
    <property type="entry name" value="Serralysin-like_metalloprot_C"/>
</dbReference>
<dbReference type="Pfam" id="PF04151">
    <property type="entry name" value="PPC"/>
    <property type="match status" value="2"/>
</dbReference>
<dbReference type="PANTHER" id="PTHR38340:SF1">
    <property type="entry name" value="S-LAYER PROTEIN"/>
    <property type="match status" value="1"/>
</dbReference>
<evidence type="ECO:0000313" key="5">
    <source>
        <dbReference type="Proteomes" id="UP000024816"/>
    </source>
</evidence>
<sequence>MRAVDFRLDGEKYSFWHQFSVAFPDVSFSPSSAYIPTGDFFPKIIGQETAWNAGPADDFAGDTSTTGRIGLDGQFAAGTLDWNGDSDWFSFRAEAGELYSIDLLQRAGELQNYDIKVYDRFGNQLPEWMYTSGDHYEVYFATSGRYYVEFSSSDRLDSGQGEYVLGLTRRDEVGGTPGTAGVLPSDGSIVWGDTDFSGDADWYAFEVTAGQHFYVDLGGQFNSTLTLYDQNGIAMASGSSGLDGNGQVQLEYDFAAGGTYYFGASADGPYSLQAIEDIASDGMDTSVELPINGVRQTVEISSETDVDWLRLDVAAGQTVWFHADNYSLEDLSVNLRGRAGGLLLQDATADGDFSYTFARAGTYFVDLSSTGRSNVFLRAWSEPADIADNVSTTAELVLNGDTGSFFTSENYAQDHDWYRVTLQAGETLYVSLTADVGAVSMGMELYDSDGKAMPSYHANPRSLVDSFTVAESGTYYLDVHGVGSGAAYFIQTRTHHDDYADSEGSSYTSGPDANAPVGDLVIDGVVEGQIEAPLDSDIFSLDLSYYQLVHVTLTLDRPMNGTLDLVVGASSGQGVLLSYEQSVVHGVAEAWYFMSTNGTLSATVLSGNVGYTGGYTLETEVNPDDYGDTPETAGYLGADGVVQSWIETNDDVDMFSLDVRAGQVVQFECDAQALFGYGMQYPELKIYDAGGELLLTIPSDYQTVNLALVQFDATGTYYVSVEAGGNLVPNRVPGTYTLSATTYFDDYGADSIHTPNEVFGSPNSDDIMGTVWGDVIFGNFGYDTLRGWYGDDFLYGGLGDDDYEPGAGADTIYYRMGDGNDRIFGFDFTEDHIILEGNPYATFDEMLRYMQAFSSSANIGGINQPAVVLTLGNGDTITFVATTMDEITPEAFGYTNGPRNISQTTHGTVFFDYITGHDTGDAFWGHGGDDYYFAGGGGDWLFGGEGTDHLLGQDGDDHISGGTGSDKLIGGMGGDVFVVGHDSAQDTISDFAFFEDRIEFVHGSGVTDFSQVQLTQSGQDVLLEAGDVHVLLRNVVVESLNASMFVFDQLAGPNAGSEAFGQGDVSAAGGAVTLLDLLDFEPSAQGLPLDLPMHGLDDAWVSRDGPDWVLLDHLGDMGGYWA</sequence>
<keyword evidence="2" id="KW-0964">Secreted</keyword>
<dbReference type="InterPro" id="IPR007280">
    <property type="entry name" value="Peptidase_C_arc/bac"/>
</dbReference>
<dbReference type="OrthoDB" id="7629535at2"/>
<dbReference type="EMBL" id="ARYJ01000002">
    <property type="protein sequence ID" value="KCZ90417.1"/>
    <property type="molecule type" value="Genomic_DNA"/>
</dbReference>
<dbReference type="GO" id="GO:0005576">
    <property type="term" value="C:extracellular region"/>
    <property type="evidence" value="ECO:0007669"/>
    <property type="project" value="UniProtKB-SubCell"/>
</dbReference>
<dbReference type="PANTHER" id="PTHR38340">
    <property type="entry name" value="S-LAYER PROTEIN"/>
    <property type="match status" value="1"/>
</dbReference>
<comment type="subcellular location">
    <subcellularLocation>
        <location evidence="1">Secreted</location>
    </subcellularLocation>
</comment>
<dbReference type="AlphaFoldDB" id="A0A059FII2"/>
<dbReference type="Gene3D" id="2.150.10.10">
    <property type="entry name" value="Serralysin-like metalloprotease, C-terminal"/>
    <property type="match status" value="2"/>
</dbReference>
<dbReference type="InterPro" id="IPR050557">
    <property type="entry name" value="RTX_toxin/Mannuronan_C5-epim"/>
</dbReference>
<accession>A0A059FII2</accession>
<dbReference type="PATRIC" id="fig|1280952.3.peg.848"/>
<dbReference type="Gene3D" id="2.60.120.380">
    <property type="match status" value="5"/>
</dbReference>
<organism evidence="4 5">
    <name type="scientific">Hyphomonas jannaschiana VP2</name>
    <dbReference type="NCBI Taxonomy" id="1280952"/>
    <lineage>
        <taxon>Bacteria</taxon>
        <taxon>Pseudomonadati</taxon>
        <taxon>Pseudomonadota</taxon>
        <taxon>Alphaproteobacteria</taxon>
        <taxon>Hyphomonadales</taxon>
        <taxon>Hyphomonadaceae</taxon>
        <taxon>Hyphomonas</taxon>
    </lineage>
</organism>
<protein>
    <submittedName>
        <fullName evidence="4">5'-nucleotidase domain-containing protein</fullName>
    </submittedName>
</protein>
<dbReference type="PROSITE" id="PS00330">
    <property type="entry name" value="HEMOLYSIN_CALCIUM"/>
    <property type="match status" value="3"/>
</dbReference>
<comment type="caution">
    <text evidence="4">The sequence shown here is derived from an EMBL/GenBank/DDBJ whole genome shotgun (WGS) entry which is preliminary data.</text>
</comment>
<feature type="domain" description="Peptidase C-terminal archaeal/bacterial" evidence="3">
    <location>
        <begin position="415"/>
        <end position="481"/>
    </location>
</feature>
<reference evidence="4 5" key="1">
    <citation type="journal article" date="2014" name="Antonie Van Leeuwenhoek">
        <title>Hyphomonas beringensis sp. nov. and Hyphomonas chukchiensis sp. nov., isolated from surface seawater of the Bering Sea and Chukchi Sea.</title>
        <authorList>
            <person name="Li C."/>
            <person name="Lai Q."/>
            <person name="Li G."/>
            <person name="Dong C."/>
            <person name="Wang J."/>
            <person name="Liao Y."/>
            <person name="Shao Z."/>
        </authorList>
    </citation>
    <scope>NUCLEOTIDE SEQUENCE [LARGE SCALE GENOMIC DNA]</scope>
    <source>
        <strain evidence="4 5">VP2</strain>
    </source>
</reference>
<dbReference type="Pfam" id="PF00353">
    <property type="entry name" value="HemolysinCabind"/>
    <property type="match status" value="3"/>
</dbReference>
<dbReference type="InterPro" id="IPR018511">
    <property type="entry name" value="Hemolysin-typ_Ca-bd_CS"/>
</dbReference>
<dbReference type="Proteomes" id="UP000024816">
    <property type="component" value="Unassembled WGS sequence"/>
</dbReference>
<dbReference type="STRING" id="1280952.HJA_04281"/>